<organism evidence="1 2">
    <name type="scientific">Tegillarca granosa</name>
    <name type="common">Malaysian cockle</name>
    <name type="synonym">Anadara granosa</name>
    <dbReference type="NCBI Taxonomy" id="220873"/>
    <lineage>
        <taxon>Eukaryota</taxon>
        <taxon>Metazoa</taxon>
        <taxon>Spiralia</taxon>
        <taxon>Lophotrochozoa</taxon>
        <taxon>Mollusca</taxon>
        <taxon>Bivalvia</taxon>
        <taxon>Autobranchia</taxon>
        <taxon>Pteriomorphia</taxon>
        <taxon>Arcoida</taxon>
        <taxon>Arcoidea</taxon>
        <taxon>Arcidae</taxon>
        <taxon>Tegillarca</taxon>
    </lineage>
</organism>
<protein>
    <submittedName>
        <fullName evidence="1">Uncharacterized protein</fullName>
    </submittedName>
</protein>
<evidence type="ECO:0000313" key="1">
    <source>
        <dbReference type="EMBL" id="KAJ8301079.1"/>
    </source>
</evidence>
<dbReference type="EMBL" id="JARBDR010000918">
    <property type="protein sequence ID" value="KAJ8301079.1"/>
    <property type="molecule type" value="Genomic_DNA"/>
</dbReference>
<reference evidence="1 2" key="1">
    <citation type="submission" date="2022-12" db="EMBL/GenBank/DDBJ databases">
        <title>Chromosome-level genome of Tegillarca granosa.</title>
        <authorList>
            <person name="Kim J."/>
        </authorList>
    </citation>
    <scope>NUCLEOTIDE SEQUENCE [LARGE SCALE GENOMIC DNA]</scope>
    <source>
        <strain evidence="1">Teg-2019</strain>
        <tissue evidence="1">Adductor muscle</tissue>
    </source>
</reference>
<gene>
    <name evidence="1" type="ORF">KUTeg_020066</name>
</gene>
<dbReference type="Proteomes" id="UP001217089">
    <property type="component" value="Unassembled WGS sequence"/>
</dbReference>
<accession>A0ABQ9E9G8</accession>
<keyword evidence="2" id="KW-1185">Reference proteome</keyword>
<comment type="caution">
    <text evidence="1">The sequence shown here is derived from an EMBL/GenBank/DDBJ whole genome shotgun (WGS) entry which is preliminary data.</text>
</comment>
<name>A0ABQ9E9G8_TEGGR</name>
<proteinExistence type="predicted"/>
<evidence type="ECO:0000313" key="2">
    <source>
        <dbReference type="Proteomes" id="UP001217089"/>
    </source>
</evidence>
<sequence length="159" mass="18554">MFIKKCPKNYQKVLFSRNSDVACHSNRKNMDFAVVFGFCDIFRSQSSVRNSYSDSHGNQDNPSYQLRGIMHLILGQIYNHRFQHFHSKELTSTSKDHIDKIPKETHFHQLTMDTPIGYSFFYPGKFYSLDSSSHSLRRLYLLHLSGPIHPAVHTICLRD</sequence>